<dbReference type="GO" id="GO:0006887">
    <property type="term" value="P:exocytosis"/>
    <property type="evidence" value="ECO:0007669"/>
    <property type="project" value="UniProtKB-KW"/>
</dbReference>
<evidence type="ECO:0000256" key="2">
    <source>
        <dbReference type="ARBA" id="ARBA00004389"/>
    </source>
</evidence>
<dbReference type="PRINTS" id="PR01415">
    <property type="entry name" value="ANKYRIN"/>
</dbReference>
<dbReference type="GO" id="GO:0044218">
    <property type="term" value="C:other organism cell membrane"/>
    <property type="evidence" value="ECO:0007669"/>
    <property type="project" value="UniProtKB-KW"/>
</dbReference>
<dbReference type="SMART" id="SM00248">
    <property type="entry name" value="ANK"/>
    <property type="match status" value="3"/>
</dbReference>
<dbReference type="OrthoDB" id="614844at2759"/>
<feature type="repeat" description="ANK" evidence="14">
    <location>
        <begin position="345"/>
        <end position="377"/>
    </location>
</feature>
<keyword evidence="11" id="KW-0528">Neurotoxin</keyword>
<protein>
    <recommendedName>
        <fullName evidence="17">Chitobiosyldiphosphodolichol beta-mannosyltransferase</fullName>
    </recommendedName>
</protein>
<evidence type="ECO:0000256" key="8">
    <source>
        <dbReference type="ARBA" id="ARBA00022692"/>
    </source>
</evidence>
<dbReference type="SUPFAM" id="SSF48403">
    <property type="entry name" value="Ankyrin repeat"/>
    <property type="match status" value="1"/>
</dbReference>
<dbReference type="InterPro" id="IPR036770">
    <property type="entry name" value="Ankyrin_rpt-contain_sf"/>
</dbReference>
<evidence type="ECO:0000313" key="16">
    <source>
        <dbReference type="Proteomes" id="UP000759131"/>
    </source>
</evidence>
<dbReference type="SUPFAM" id="SSF53756">
    <property type="entry name" value="UDP-Glycosyltransferase/glycogen phosphorylase"/>
    <property type="match status" value="1"/>
</dbReference>
<dbReference type="InterPro" id="IPR026051">
    <property type="entry name" value="ALG1-like"/>
</dbReference>
<evidence type="ECO:0000256" key="3">
    <source>
        <dbReference type="ARBA" id="ARBA00004922"/>
    </source>
</evidence>
<dbReference type="AlphaFoldDB" id="A0A7R9PWZ2"/>
<accession>A0A7R9PWZ2</accession>
<dbReference type="GO" id="GO:0044231">
    <property type="term" value="C:host cell presynaptic membrane"/>
    <property type="evidence" value="ECO:0007669"/>
    <property type="project" value="UniProtKB-KW"/>
</dbReference>
<keyword evidence="14" id="KW-0040">ANK repeat</keyword>
<dbReference type="EMBL" id="CAJPIZ010002058">
    <property type="protein sequence ID" value="CAG2104472.1"/>
    <property type="molecule type" value="Genomic_DNA"/>
</dbReference>
<dbReference type="PROSITE" id="PS50297">
    <property type="entry name" value="ANK_REP_REGION"/>
    <property type="match status" value="2"/>
</dbReference>
<dbReference type="InterPro" id="IPR002110">
    <property type="entry name" value="Ankyrin_rpt"/>
</dbReference>
<evidence type="ECO:0000256" key="13">
    <source>
        <dbReference type="ARBA" id="ARBA00023298"/>
    </source>
</evidence>
<evidence type="ECO:0000256" key="4">
    <source>
        <dbReference type="ARBA" id="ARBA00022483"/>
    </source>
</evidence>
<evidence type="ECO:0000256" key="10">
    <source>
        <dbReference type="ARBA" id="ARBA00022989"/>
    </source>
</evidence>
<evidence type="ECO:0000256" key="14">
    <source>
        <dbReference type="PROSITE-ProRule" id="PRU00023"/>
    </source>
</evidence>
<keyword evidence="7" id="KW-0808">Transferase</keyword>
<evidence type="ECO:0000256" key="1">
    <source>
        <dbReference type="ARBA" id="ARBA00004175"/>
    </source>
</evidence>
<keyword evidence="10" id="KW-1133">Transmembrane helix</keyword>
<keyword evidence="8" id="KW-0812">Transmembrane</keyword>
<dbReference type="PROSITE" id="PS50088">
    <property type="entry name" value="ANK_REPEAT"/>
    <property type="match status" value="2"/>
</dbReference>
<dbReference type="PANTHER" id="PTHR13036">
    <property type="entry name" value="BETA1,4 MANNOSYLTRANSFERASE"/>
    <property type="match status" value="1"/>
</dbReference>
<gene>
    <name evidence="15" type="ORF">OSB1V03_LOCUS4489</name>
</gene>
<evidence type="ECO:0000256" key="6">
    <source>
        <dbReference type="ARBA" id="ARBA00022676"/>
    </source>
</evidence>
<evidence type="ECO:0000313" key="15">
    <source>
        <dbReference type="EMBL" id="CAD7624042.1"/>
    </source>
</evidence>
<keyword evidence="11" id="KW-0638">Presynaptic neurotoxin</keyword>
<keyword evidence="16" id="KW-1185">Reference proteome</keyword>
<dbReference type="EMBL" id="OC856633">
    <property type="protein sequence ID" value="CAD7624042.1"/>
    <property type="molecule type" value="Genomic_DNA"/>
</dbReference>
<dbReference type="Gene3D" id="3.40.50.2000">
    <property type="entry name" value="Glycogen Phosphorylase B"/>
    <property type="match status" value="1"/>
</dbReference>
<keyword evidence="5" id="KW-1052">Target cell membrane</keyword>
<keyword evidence="11" id="KW-0800">Toxin</keyword>
<name>A0A7R9PWZ2_9ACAR</name>
<dbReference type="PANTHER" id="PTHR13036:SF0">
    <property type="entry name" value="CHITOBIOSYLDIPHOSPHODOLICHOL BETA-MANNOSYLTRANSFERASE"/>
    <property type="match status" value="1"/>
</dbReference>
<dbReference type="Gene3D" id="1.25.40.20">
    <property type="entry name" value="Ankyrin repeat-containing domain"/>
    <property type="match status" value="2"/>
</dbReference>
<keyword evidence="9" id="KW-0256">Endoplasmic reticulum</keyword>
<comment type="subcellular location">
    <subcellularLocation>
        <location evidence="2">Endoplasmic reticulum membrane</location>
        <topology evidence="2">Single-pass membrane protein</topology>
    </subcellularLocation>
    <subcellularLocation>
        <location evidence="1">Target cell membrane</location>
    </subcellularLocation>
</comment>
<keyword evidence="13" id="KW-1053">Target membrane</keyword>
<evidence type="ECO:0008006" key="17">
    <source>
        <dbReference type="Google" id="ProtNLM"/>
    </source>
</evidence>
<sequence>MSSGADRRVCVVVLGDIGRSPRMQYHSISLSNHFANPPSLPTLAIVWIVCRLRGSVFVIDWHNYGFTILGLTLGVNHILVKICKWFETYFGTKSDFNFCVTNAMKKDLKDRFNISATVLYDRPPDIFHTISTEEKHNLFLKLKEEYNEFANNETNDENETIFTEFDALNDEMCLRAKRPALVMSSTSWTEDEDFDILFKALELYDSSVDGSDNWPQIVCVVTGKGPLKQHYQQKILTKKFKSIKVVFPWLTAHDYPKLVASADLGICLHKSSSDLDLPMKVVDMFGCCLPVCAYKYNWLLNEGIDPQSCDERSRTALHFAACKGNTQIARLLLDSGANPNQKDIVGNTALHLAACTNNIEVITLLLSAGTDVHSLDNSGRTPLHLAQSKLKMIQSMQRSDANKLSLVNFSLHEVHNVYYS</sequence>
<organism evidence="15">
    <name type="scientific">Medioppia subpectinata</name>
    <dbReference type="NCBI Taxonomy" id="1979941"/>
    <lineage>
        <taxon>Eukaryota</taxon>
        <taxon>Metazoa</taxon>
        <taxon>Ecdysozoa</taxon>
        <taxon>Arthropoda</taxon>
        <taxon>Chelicerata</taxon>
        <taxon>Arachnida</taxon>
        <taxon>Acari</taxon>
        <taxon>Acariformes</taxon>
        <taxon>Sarcoptiformes</taxon>
        <taxon>Oribatida</taxon>
        <taxon>Brachypylina</taxon>
        <taxon>Oppioidea</taxon>
        <taxon>Oppiidae</taxon>
        <taxon>Medioppia</taxon>
    </lineage>
</organism>
<evidence type="ECO:0000256" key="9">
    <source>
        <dbReference type="ARBA" id="ARBA00022824"/>
    </source>
</evidence>
<feature type="repeat" description="ANK" evidence="14">
    <location>
        <begin position="312"/>
        <end position="344"/>
    </location>
</feature>
<dbReference type="GO" id="GO:0000030">
    <property type="term" value="F:mannosyltransferase activity"/>
    <property type="evidence" value="ECO:0007669"/>
    <property type="project" value="InterPro"/>
</dbReference>
<dbReference type="Pfam" id="PF12796">
    <property type="entry name" value="Ank_2"/>
    <property type="match status" value="1"/>
</dbReference>
<proteinExistence type="predicted"/>
<evidence type="ECO:0000256" key="12">
    <source>
        <dbReference type="ARBA" id="ARBA00023136"/>
    </source>
</evidence>
<dbReference type="GO" id="GO:0005789">
    <property type="term" value="C:endoplasmic reticulum membrane"/>
    <property type="evidence" value="ECO:0007669"/>
    <property type="project" value="UniProtKB-SubCell"/>
</dbReference>
<keyword evidence="6" id="KW-0328">Glycosyltransferase</keyword>
<reference evidence="15" key="1">
    <citation type="submission" date="2020-11" db="EMBL/GenBank/DDBJ databases">
        <authorList>
            <person name="Tran Van P."/>
        </authorList>
    </citation>
    <scope>NUCLEOTIDE SEQUENCE</scope>
</reference>
<dbReference type="Proteomes" id="UP000759131">
    <property type="component" value="Unassembled WGS sequence"/>
</dbReference>
<keyword evidence="4" id="KW-0268">Exocytosis</keyword>
<evidence type="ECO:0000256" key="5">
    <source>
        <dbReference type="ARBA" id="ARBA00022537"/>
    </source>
</evidence>
<comment type="pathway">
    <text evidence="3">Protein modification; protein glycosylation.</text>
</comment>
<keyword evidence="12" id="KW-0472">Membrane</keyword>
<evidence type="ECO:0000256" key="11">
    <source>
        <dbReference type="ARBA" id="ARBA00023028"/>
    </source>
</evidence>
<evidence type="ECO:0000256" key="7">
    <source>
        <dbReference type="ARBA" id="ARBA00022679"/>
    </source>
</evidence>